<evidence type="ECO:0000313" key="2">
    <source>
        <dbReference type="EMBL" id="KAL2822218.1"/>
    </source>
</evidence>
<gene>
    <name evidence="2" type="ORF">BDW59DRAFT_149588</name>
</gene>
<dbReference type="Proteomes" id="UP001610335">
    <property type="component" value="Unassembled WGS sequence"/>
</dbReference>
<keyword evidence="3" id="KW-1185">Reference proteome</keyword>
<sequence length="451" mass="51740">MSNITTPSSWVSEPSGRGTWSILSSCLLTITLCCWTSVCPNIPAQSDRYWCSLREKMHLACIGVLGPEFLLMLAMGQWSSARKSVKAFRRLNPGSRKCEWTMTHAFYADMGGFLLSGSGIELPFPIDATQLLFLIEQGYVQCPEISRNEIEDRNKSDAFSRCIAICQAIWLLLDCILRVAQGLSLTTLELTTVSFILVFFATSFCWYYKPQDITTVTTLTLTADINSIREKHCPPELEEWYTNPLDFLHPKFHICHILWRYYNQILLRIRCPIFSRPVTTRPYNRIPSDDFLHLDTLAEVIAPPIILIFGCLFMCAWRFHFPSSTEQLLWRIASTYTLGFTIIGGPYVQLCFKVILPRYIKHKRSLSDAEKLSPPQTRMQLQRLAAKIRNVHPSKDPRLDLPLLVLGPMSIICALYCLSRTYILVEDFVGLRDLPKSAFQTVEWSVYVPHW</sequence>
<proteinExistence type="predicted"/>
<evidence type="ECO:0000256" key="1">
    <source>
        <dbReference type="SAM" id="Phobius"/>
    </source>
</evidence>
<comment type="caution">
    <text evidence="2">The sequence shown here is derived from an EMBL/GenBank/DDBJ whole genome shotgun (WGS) entry which is preliminary data.</text>
</comment>
<dbReference type="PANTHER" id="PTHR35043">
    <property type="entry name" value="TRANSCRIPTION FACTOR DOMAIN-CONTAINING PROTEIN"/>
    <property type="match status" value="1"/>
</dbReference>
<accession>A0ABR4I382</accession>
<reference evidence="2 3" key="1">
    <citation type="submission" date="2024-07" db="EMBL/GenBank/DDBJ databases">
        <title>Section-level genome sequencing and comparative genomics of Aspergillus sections Usti and Cavernicolus.</title>
        <authorList>
            <consortium name="Lawrence Berkeley National Laboratory"/>
            <person name="Nybo J.L."/>
            <person name="Vesth T.C."/>
            <person name="Theobald S."/>
            <person name="Frisvad J.C."/>
            <person name="Larsen T.O."/>
            <person name="Kjaerboelling I."/>
            <person name="Rothschild-Mancinelli K."/>
            <person name="Lyhne E.K."/>
            <person name="Kogle M.E."/>
            <person name="Barry K."/>
            <person name="Clum A."/>
            <person name="Na H."/>
            <person name="Ledsgaard L."/>
            <person name="Lin J."/>
            <person name="Lipzen A."/>
            <person name="Kuo A."/>
            <person name="Riley R."/>
            <person name="Mondo S."/>
            <person name="LaButti K."/>
            <person name="Haridas S."/>
            <person name="Pangalinan J."/>
            <person name="Salamov A.A."/>
            <person name="Simmons B.A."/>
            <person name="Magnuson J.K."/>
            <person name="Chen J."/>
            <person name="Drula E."/>
            <person name="Henrissat B."/>
            <person name="Wiebenga A."/>
            <person name="Lubbers R.J."/>
            <person name="Gomes A.C."/>
            <person name="Makela M.R."/>
            <person name="Stajich J."/>
            <person name="Grigoriev I.V."/>
            <person name="Mortensen U.H."/>
            <person name="De vries R.P."/>
            <person name="Baker S.E."/>
            <person name="Andersen M.R."/>
        </authorList>
    </citation>
    <scope>NUCLEOTIDE SEQUENCE [LARGE SCALE GENOMIC DNA]</scope>
    <source>
        <strain evidence="2 3">CBS 600.67</strain>
    </source>
</reference>
<feature type="transmembrane region" description="Helical" evidence="1">
    <location>
        <begin position="301"/>
        <end position="321"/>
    </location>
</feature>
<keyword evidence="1" id="KW-0472">Membrane</keyword>
<feature type="transmembrane region" description="Helical" evidence="1">
    <location>
        <begin position="401"/>
        <end position="418"/>
    </location>
</feature>
<keyword evidence="1" id="KW-1133">Transmembrane helix</keyword>
<organism evidence="2 3">
    <name type="scientific">Aspergillus cavernicola</name>
    <dbReference type="NCBI Taxonomy" id="176166"/>
    <lineage>
        <taxon>Eukaryota</taxon>
        <taxon>Fungi</taxon>
        <taxon>Dikarya</taxon>
        <taxon>Ascomycota</taxon>
        <taxon>Pezizomycotina</taxon>
        <taxon>Eurotiomycetes</taxon>
        <taxon>Eurotiomycetidae</taxon>
        <taxon>Eurotiales</taxon>
        <taxon>Aspergillaceae</taxon>
        <taxon>Aspergillus</taxon>
        <taxon>Aspergillus subgen. Nidulantes</taxon>
    </lineage>
</organism>
<feature type="transmembrane region" description="Helical" evidence="1">
    <location>
        <begin position="59"/>
        <end position="78"/>
    </location>
</feature>
<dbReference type="PANTHER" id="PTHR35043:SF8">
    <property type="entry name" value="DUF4220 DOMAIN-CONTAINING PROTEIN"/>
    <property type="match status" value="1"/>
</dbReference>
<name>A0ABR4I382_9EURO</name>
<feature type="transmembrane region" description="Helical" evidence="1">
    <location>
        <begin position="328"/>
        <end position="348"/>
    </location>
</feature>
<protein>
    <submittedName>
        <fullName evidence="2">Uncharacterized protein</fullName>
    </submittedName>
</protein>
<dbReference type="EMBL" id="JBFXLS010000059">
    <property type="protein sequence ID" value="KAL2822218.1"/>
    <property type="molecule type" value="Genomic_DNA"/>
</dbReference>
<feature type="transmembrane region" description="Helical" evidence="1">
    <location>
        <begin position="20"/>
        <end position="38"/>
    </location>
</feature>
<evidence type="ECO:0000313" key="3">
    <source>
        <dbReference type="Proteomes" id="UP001610335"/>
    </source>
</evidence>
<keyword evidence="1" id="KW-0812">Transmembrane</keyword>
<feature type="transmembrane region" description="Helical" evidence="1">
    <location>
        <begin position="188"/>
        <end position="209"/>
    </location>
</feature>